<proteinExistence type="predicted"/>
<evidence type="ECO:0000256" key="1">
    <source>
        <dbReference type="SAM" id="MobiDB-lite"/>
    </source>
</evidence>
<feature type="region of interest" description="Disordered" evidence="1">
    <location>
        <begin position="67"/>
        <end position="86"/>
    </location>
</feature>
<dbReference type="EMBL" id="SPHZ02000011">
    <property type="protein sequence ID" value="KAF0893126.1"/>
    <property type="molecule type" value="Genomic_DNA"/>
</dbReference>
<sequence length="112" mass="11693">MAFLCPPPVGAGLPLPASGRSSTLPDGLPAPTPIYSSPPPTGPRLLPSTEGLASGRHSTKLDLLRAGRLHHQHSGERPPPPSSPALLFPPRCQSTPPAFFFLHRPAGLPAFV</sequence>
<evidence type="ECO:0000313" key="3">
    <source>
        <dbReference type="Proteomes" id="UP000479710"/>
    </source>
</evidence>
<feature type="compositionally biased region" description="Pro residues" evidence="1">
    <location>
        <begin position="28"/>
        <end position="42"/>
    </location>
</feature>
<feature type="region of interest" description="Disordered" evidence="1">
    <location>
        <begin position="1"/>
        <end position="56"/>
    </location>
</feature>
<evidence type="ECO:0000313" key="2">
    <source>
        <dbReference type="EMBL" id="KAF0893126.1"/>
    </source>
</evidence>
<name>A0A6G1BYZ5_9ORYZ</name>
<dbReference type="AlphaFoldDB" id="A0A6G1BYZ5"/>
<reference evidence="2 3" key="1">
    <citation type="submission" date="2019-11" db="EMBL/GenBank/DDBJ databases">
        <title>Whole genome sequence of Oryza granulata.</title>
        <authorList>
            <person name="Li W."/>
        </authorList>
    </citation>
    <scope>NUCLEOTIDE SEQUENCE [LARGE SCALE GENOMIC DNA]</scope>
    <source>
        <strain evidence="3">cv. Menghai</strain>
        <tissue evidence="2">Leaf</tissue>
    </source>
</reference>
<keyword evidence="3" id="KW-1185">Reference proteome</keyword>
<comment type="caution">
    <text evidence="2">The sequence shown here is derived from an EMBL/GenBank/DDBJ whole genome shotgun (WGS) entry which is preliminary data.</text>
</comment>
<organism evidence="2 3">
    <name type="scientific">Oryza meyeriana var. granulata</name>
    <dbReference type="NCBI Taxonomy" id="110450"/>
    <lineage>
        <taxon>Eukaryota</taxon>
        <taxon>Viridiplantae</taxon>
        <taxon>Streptophyta</taxon>
        <taxon>Embryophyta</taxon>
        <taxon>Tracheophyta</taxon>
        <taxon>Spermatophyta</taxon>
        <taxon>Magnoliopsida</taxon>
        <taxon>Liliopsida</taxon>
        <taxon>Poales</taxon>
        <taxon>Poaceae</taxon>
        <taxon>BOP clade</taxon>
        <taxon>Oryzoideae</taxon>
        <taxon>Oryzeae</taxon>
        <taxon>Oryzinae</taxon>
        <taxon>Oryza</taxon>
        <taxon>Oryza meyeriana</taxon>
    </lineage>
</organism>
<gene>
    <name evidence="2" type="ORF">E2562_023162</name>
</gene>
<dbReference type="Proteomes" id="UP000479710">
    <property type="component" value="Unassembled WGS sequence"/>
</dbReference>
<protein>
    <submittedName>
        <fullName evidence="2">Uncharacterized protein</fullName>
    </submittedName>
</protein>
<accession>A0A6G1BYZ5</accession>